<accession>A0A6D2HVC7</accession>
<dbReference type="EMBL" id="CACVBM020000333">
    <property type="protein sequence ID" value="CAA7017909.1"/>
    <property type="molecule type" value="Genomic_DNA"/>
</dbReference>
<dbReference type="Pfam" id="PF22757">
    <property type="entry name" value="GeBP-like_C"/>
    <property type="match status" value="1"/>
</dbReference>
<protein>
    <recommendedName>
        <fullName evidence="2">Glabrous enhancer-binding protein-like C-terminal domain-containing protein</fullName>
    </recommendedName>
</protein>
<evidence type="ECO:0000313" key="4">
    <source>
        <dbReference type="Proteomes" id="UP000467841"/>
    </source>
</evidence>
<feature type="compositionally biased region" description="Low complexity" evidence="1">
    <location>
        <begin position="26"/>
        <end position="45"/>
    </location>
</feature>
<dbReference type="InterPro" id="IPR053933">
    <property type="entry name" value="GeBP-like_C"/>
</dbReference>
<proteinExistence type="predicted"/>
<name>A0A6D2HVC7_9BRAS</name>
<evidence type="ECO:0000313" key="3">
    <source>
        <dbReference type="EMBL" id="CAA7017909.1"/>
    </source>
</evidence>
<comment type="caution">
    <text evidence="3">The sequence shown here is derived from an EMBL/GenBank/DDBJ whole genome shotgun (WGS) entry which is preliminary data.</text>
</comment>
<feature type="region of interest" description="Disordered" evidence="1">
    <location>
        <begin position="1"/>
        <end position="63"/>
    </location>
</feature>
<dbReference type="AlphaFoldDB" id="A0A6D2HVC7"/>
<reference evidence="3" key="1">
    <citation type="submission" date="2020-01" db="EMBL/GenBank/DDBJ databases">
        <authorList>
            <person name="Mishra B."/>
        </authorList>
    </citation>
    <scope>NUCLEOTIDE SEQUENCE [LARGE SCALE GENOMIC DNA]</scope>
</reference>
<feature type="domain" description="Glabrous enhancer-binding protein-like C-terminal" evidence="2">
    <location>
        <begin position="79"/>
        <end position="136"/>
    </location>
</feature>
<dbReference type="Proteomes" id="UP000467841">
    <property type="component" value="Unassembled WGS sequence"/>
</dbReference>
<gene>
    <name evidence="3" type="ORF">MERR_LOCUS5144</name>
</gene>
<sequence>MLSFDSTEAKNQHTSSALVAATMQGSYSETATESESESQHSTVTTAASALPKRKCKRLSEEATTTSKKVKRANVETDLIMNSFVVGHLVRLGVSEERVKEGWSLVPVERKKRIEEEYKALMREEMQRVARKAYLVRYLFN</sequence>
<evidence type="ECO:0000259" key="2">
    <source>
        <dbReference type="Pfam" id="PF22757"/>
    </source>
</evidence>
<organism evidence="3 4">
    <name type="scientific">Microthlaspi erraticum</name>
    <dbReference type="NCBI Taxonomy" id="1685480"/>
    <lineage>
        <taxon>Eukaryota</taxon>
        <taxon>Viridiplantae</taxon>
        <taxon>Streptophyta</taxon>
        <taxon>Embryophyta</taxon>
        <taxon>Tracheophyta</taxon>
        <taxon>Spermatophyta</taxon>
        <taxon>Magnoliopsida</taxon>
        <taxon>eudicotyledons</taxon>
        <taxon>Gunneridae</taxon>
        <taxon>Pentapetalae</taxon>
        <taxon>rosids</taxon>
        <taxon>malvids</taxon>
        <taxon>Brassicales</taxon>
        <taxon>Brassicaceae</taxon>
        <taxon>Coluteocarpeae</taxon>
        <taxon>Microthlaspi</taxon>
    </lineage>
</organism>
<evidence type="ECO:0000256" key="1">
    <source>
        <dbReference type="SAM" id="MobiDB-lite"/>
    </source>
</evidence>
<keyword evidence="4" id="KW-1185">Reference proteome</keyword>
<dbReference type="OrthoDB" id="1114246at2759"/>